<dbReference type="AlphaFoldDB" id="A0A5B7GGL0"/>
<feature type="compositionally biased region" description="Basic and acidic residues" evidence="1">
    <location>
        <begin position="1"/>
        <end position="12"/>
    </location>
</feature>
<keyword evidence="3" id="KW-1185">Reference proteome</keyword>
<feature type="region of interest" description="Disordered" evidence="1">
    <location>
        <begin position="1"/>
        <end position="43"/>
    </location>
</feature>
<reference evidence="2 3" key="1">
    <citation type="submission" date="2019-05" db="EMBL/GenBank/DDBJ databases">
        <title>Another draft genome of Portunus trituberculatus and its Hox gene families provides insights of decapod evolution.</title>
        <authorList>
            <person name="Jeong J.-H."/>
            <person name="Song I."/>
            <person name="Kim S."/>
            <person name="Choi T."/>
            <person name="Kim D."/>
            <person name="Ryu S."/>
            <person name="Kim W."/>
        </authorList>
    </citation>
    <scope>NUCLEOTIDE SEQUENCE [LARGE SCALE GENOMIC DNA]</scope>
    <source>
        <tissue evidence="2">Muscle</tissue>
    </source>
</reference>
<accession>A0A5B7GGL0</accession>
<comment type="caution">
    <text evidence="2">The sequence shown here is derived from an EMBL/GenBank/DDBJ whole genome shotgun (WGS) entry which is preliminary data.</text>
</comment>
<evidence type="ECO:0000256" key="1">
    <source>
        <dbReference type="SAM" id="MobiDB-lite"/>
    </source>
</evidence>
<organism evidence="2 3">
    <name type="scientific">Portunus trituberculatus</name>
    <name type="common">Swimming crab</name>
    <name type="synonym">Neptunus trituberculatus</name>
    <dbReference type="NCBI Taxonomy" id="210409"/>
    <lineage>
        <taxon>Eukaryota</taxon>
        <taxon>Metazoa</taxon>
        <taxon>Ecdysozoa</taxon>
        <taxon>Arthropoda</taxon>
        <taxon>Crustacea</taxon>
        <taxon>Multicrustacea</taxon>
        <taxon>Malacostraca</taxon>
        <taxon>Eumalacostraca</taxon>
        <taxon>Eucarida</taxon>
        <taxon>Decapoda</taxon>
        <taxon>Pleocyemata</taxon>
        <taxon>Brachyura</taxon>
        <taxon>Eubrachyura</taxon>
        <taxon>Portunoidea</taxon>
        <taxon>Portunidae</taxon>
        <taxon>Portuninae</taxon>
        <taxon>Portunus</taxon>
    </lineage>
</organism>
<dbReference type="Proteomes" id="UP000324222">
    <property type="component" value="Unassembled WGS sequence"/>
</dbReference>
<gene>
    <name evidence="2" type="ORF">E2C01_050593</name>
</gene>
<sequence length="69" mass="7557">MRRQNSKEEKMEALPPLLPPLLRSAPSTPRPAARPLRSGLRGPSVSCGLLFTPVPARTTWITPVQEAQV</sequence>
<name>A0A5B7GGL0_PORTR</name>
<dbReference type="EMBL" id="VSRR010014105">
    <property type="protein sequence ID" value="MPC56629.1"/>
    <property type="molecule type" value="Genomic_DNA"/>
</dbReference>
<evidence type="ECO:0000313" key="3">
    <source>
        <dbReference type="Proteomes" id="UP000324222"/>
    </source>
</evidence>
<proteinExistence type="predicted"/>
<feature type="compositionally biased region" description="Low complexity" evidence="1">
    <location>
        <begin position="20"/>
        <end position="38"/>
    </location>
</feature>
<evidence type="ECO:0000313" key="2">
    <source>
        <dbReference type="EMBL" id="MPC56629.1"/>
    </source>
</evidence>
<protein>
    <submittedName>
        <fullName evidence="2">Uncharacterized protein</fullName>
    </submittedName>
</protein>